<dbReference type="STRING" id="1210089.GCA_001613165_00067"/>
<dbReference type="RefSeq" id="WP_068012427.1">
    <property type="nucleotide sequence ID" value="NZ_QQAZ01000003.1"/>
</dbReference>
<evidence type="ECO:0000256" key="6">
    <source>
        <dbReference type="ARBA" id="ARBA00023163"/>
    </source>
</evidence>
<comment type="subunit">
    <text evidence="2">Interacts transiently with the RNA polymerase catalytic core formed by RpoA, RpoB, RpoC and RpoZ (2 alpha, 1 beta, 1 beta' and 1 omega subunit) to form the RNA polymerase holoenzyme that can initiate transcription.</text>
</comment>
<dbReference type="PANTHER" id="PTHR30173:SF43">
    <property type="entry name" value="ECF RNA POLYMERASE SIGMA FACTOR SIGI-RELATED"/>
    <property type="match status" value="1"/>
</dbReference>
<name>A0A370HEQ6_9NOCA</name>
<dbReference type="EMBL" id="QQAZ01000003">
    <property type="protein sequence ID" value="RDI53373.1"/>
    <property type="molecule type" value="Genomic_DNA"/>
</dbReference>
<dbReference type="InterPro" id="IPR014284">
    <property type="entry name" value="RNA_pol_sigma-70_dom"/>
</dbReference>
<comment type="caution">
    <text evidence="9">The sequence shown here is derived from an EMBL/GenBank/DDBJ whole genome shotgun (WGS) entry which is preliminary data.</text>
</comment>
<evidence type="ECO:0000256" key="1">
    <source>
        <dbReference type="ARBA" id="ARBA00010641"/>
    </source>
</evidence>
<dbReference type="Proteomes" id="UP000255355">
    <property type="component" value="Unassembled WGS sequence"/>
</dbReference>
<dbReference type="InterPro" id="IPR013324">
    <property type="entry name" value="RNA_pol_sigma_r3/r4-like"/>
</dbReference>
<keyword evidence="3" id="KW-0805">Transcription regulation</keyword>
<accession>A0A370HEQ6</accession>
<keyword evidence="10" id="KW-1185">Reference proteome</keyword>
<dbReference type="PANTHER" id="PTHR30173">
    <property type="entry name" value="SIGMA 19 FACTOR"/>
    <property type="match status" value="1"/>
</dbReference>
<dbReference type="InterPro" id="IPR052704">
    <property type="entry name" value="ECF_Sigma-70_Domain"/>
</dbReference>
<organism evidence="9 10">
    <name type="scientific">Nocardia mexicana</name>
    <dbReference type="NCBI Taxonomy" id="279262"/>
    <lineage>
        <taxon>Bacteria</taxon>
        <taxon>Bacillati</taxon>
        <taxon>Actinomycetota</taxon>
        <taxon>Actinomycetes</taxon>
        <taxon>Mycobacteriales</taxon>
        <taxon>Nocardiaceae</taxon>
        <taxon>Nocardia</taxon>
    </lineage>
</organism>
<dbReference type="GO" id="GO:0016987">
    <property type="term" value="F:sigma factor activity"/>
    <property type="evidence" value="ECO:0007669"/>
    <property type="project" value="UniProtKB-KW"/>
</dbReference>
<gene>
    <name evidence="9" type="ORF">DFR68_103763</name>
</gene>
<keyword evidence="5" id="KW-0238">DNA-binding</keyword>
<dbReference type="Pfam" id="PF08281">
    <property type="entry name" value="Sigma70_r4_2"/>
    <property type="match status" value="1"/>
</dbReference>
<evidence type="ECO:0000256" key="4">
    <source>
        <dbReference type="ARBA" id="ARBA00023082"/>
    </source>
</evidence>
<dbReference type="InterPro" id="IPR036388">
    <property type="entry name" value="WH-like_DNA-bd_sf"/>
</dbReference>
<keyword evidence="6" id="KW-0804">Transcription</keyword>
<evidence type="ECO:0000259" key="7">
    <source>
        <dbReference type="Pfam" id="PF04542"/>
    </source>
</evidence>
<evidence type="ECO:0000313" key="10">
    <source>
        <dbReference type="Proteomes" id="UP000255355"/>
    </source>
</evidence>
<dbReference type="SUPFAM" id="SSF88946">
    <property type="entry name" value="Sigma2 domain of RNA polymerase sigma factors"/>
    <property type="match status" value="1"/>
</dbReference>
<dbReference type="AlphaFoldDB" id="A0A370HEQ6"/>
<protein>
    <submittedName>
        <fullName evidence="9">RNA polymerase sigma-70 factor (ECF subfamily)</fullName>
    </submittedName>
</protein>
<evidence type="ECO:0000313" key="9">
    <source>
        <dbReference type="EMBL" id="RDI53373.1"/>
    </source>
</evidence>
<dbReference type="OrthoDB" id="3211555at2"/>
<evidence type="ECO:0000259" key="8">
    <source>
        <dbReference type="Pfam" id="PF08281"/>
    </source>
</evidence>
<dbReference type="Pfam" id="PF04542">
    <property type="entry name" value="Sigma70_r2"/>
    <property type="match status" value="1"/>
</dbReference>
<dbReference type="InterPro" id="IPR007627">
    <property type="entry name" value="RNA_pol_sigma70_r2"/>
</dbReference>
<dbReference type="Gene3D" id="3.10.450.50">
    <property type="match status" value="1"/>
</dbReference>
<evidence type="ECO:0000256" key="3">
    <source>
        <dbReference type="ARBA" id="ARBA00023015"/>
    </source>
</evidence>
<feature type="domain" description="RNA polymerase sigma-70 region 2" evidence="7">
    <location>
        <begin position="11"/>
        <end position="74"/>
    </location>
</feature>
<dbReference type="SUPFAM" id="SSF88659">
    <property type="entry name" value="Sigma3 and sigma4 domains of RNA polymerase sigma factors"/>
    <property type="match status" value="1"/>
</dbReference>
<sequence>MTEHELLADRFQEHRDHLRAVAYRMLGSLTEADDAVQEAWLRLARTESADIGNLGGWLTTVVGRVCLDMLRARKIRHEEPLETDHLPDPVIAADTGSDPEQQALLADSVGMALLVVLESLRPVERLAFVLHDMFALPFDQIAPIIDRTPQTAKKLASQARRHVQGRAAAPDPDLSRQRRVVDAFLTAAREGDFDALLGILDPDIVLRADPGLPGMRVLRGATDVAGLLDTFHRMATTCTSYPALVNGTAGLVSTREGALFSIMSFTVTDARITTIDILSDPHRLDRIDATAIIGRSAPA</sequence>
<dbReference type="SUPFAM" id="SSF54427">
    <property type="entry name" value="NTF2-like"/>
    <property type="match status" value="1"/>
</dbReference>
<dbReference type="InterPro" id="IPR032710">
    <property type="entry name" value="NTF2-like_dom_sf"/>
</dbReference>
<evidence type="ECO:0000256" key="5">
    <source>
        <dbReference type="ARBA" id="ARBA00023125"/>
    </source>
</evidence>
<keyword evidence="4" id="KW-0731">Sigma factor</keyword>
<dbReference type="Gene3D" id="1.10.10.10">
    <property type="entry name" value="Winged helix-like DNA-binding domain superfamily/Winged helix DNA-binding domain"/>
    <property type="match status" value="1"/>
</dbReference>
<dbReference type="NCBIfam" id="TIGR02937">
    <property type="entry name" value="sigma70-ECF"/>
    <property type="match status" value="1"/>
</dbReference>
<reference evidence="9 10" key="1">
    <citation type="submission" date="2018-07" db="EMBL/GenBank/DDBJ databases">
        <title>Genomic Encyclopedia of Type Strains, Phase IV (KMG-IV): sequencing the most valuable type-strain genomes for metagenomic binning, comparative biology and taxonomic classification.</title>
        <authorList>
            <person name="Goeker M."/>
        </authorList>
    </citation>
    <scope>NUCLEOTIDE SEQUENCE [LARGE SCALE GENOMIC DNA]</scope>
    <source>
        <strain evidence="9 10">DSM 44952</strain>
    </source>
</reference>
<dbReference type="InterPro" id="IPR013249">
    <property type="entry name" value="RNA_pol_sigma70_r4_t2"/>
</dbReference>
<dbReference type="GO" id="GO:0006352">
    <property type="term" value="P:DNA-templated transcription initiation"/>
    <property type="evidence" value="ECO:0007669"/>
    <property type="project" value="InterPro"/>
</dbReference>
<comment type="similarity">
    <text evidence="1">Belongs to the sigma-70 factor family. ECF subfamily.</text>
</comment>
<dbReference type="Gene3D" id="1.10.1740.10">
    <property type="match status" value="1"/>
</dbReference>
<proteinExistence type="inferred from homology"/>
<dbReference type="GO" id="GO:0003677">
    <property type="term" value="F:DNA binding"/>
    <property type="evidence" value="ECO:0007669"/>
    <property type="project" value="UniProtKB-KW"/>
</dbReference>
<evidence type="ECO:0000256" key="2">
    <source>
        <dbReference type="ARBA" id="ARBA00011344"/>
    </source>
</evidence>
<feature type="domain" description="RNA polymerase sigma factor 70 region 4 type 2" evidence="8">
    <location>
        <begin position="112"/>
        <end position="162"/>
    </location>
</feature>
<dbReference type="InterPro" id="IPR013325">
    <property type="entry name" value="RNA_pol_sigma_r2"/>
</dbReference>